<accession>F8X507</accession>
<organism evidence="1 2">
    <name type="scientific">Dysgonomonas mossii DSM 22836</name>
    <dbReference type="NCBI Taxonomy" id="742767"/>
    <lineage>
        <taxon>Bacteria</taxon>
        <taxon>Pseudomonadati</taxon>
        <taxon>Bacteroidota</taxon>
        <taxon>Bacteroidia</taxon>
        <taxon>Bacteroidales</taxon>
        <taxon>Dysgonomonadaceae</taxon>
        <taxon>Dysgonomonas</taxon>
    </lineage>
</organism>
<protein>
    <submittedName>
        <fullName evidence="1">Uncharacterized protein</fullName>
    </submittedName>
</protein>
<evidence type="ECO:0000313" key="1">
    <source>
        <dbReference type="EMBL" id="EGK04705.1"/>
    </source>
</evidence>
<dbReference type="OrthoDB" id="800041at2"/>
<keyword evidence="2" id="KW-1185">Reference proteome</keyword>
<gene>
    <name evidence="1" type="ORF">HMPREF9456_03316</name>
</gene>
<reference evidence="1 2" key="1">
    <citation type="submission" date="2011-04" db="EMBL/GenBank/DDBJ databases">
        <title>The Genome Sequence of Dysgonomonas mossii DSM 22836.</title>
        <authorList>
            <consortium name="The Broad Institute Genome Sequencing Platform"/>
            <person name="Earl A."/>
            <person name="Ward D."/>
            <person name="Feldgarden M."/>
            <person name="Gevers D."/>
            <person name="Pudlo N."/>
            <person name="Martens E."/>
            <person name="Allen-Vercoe E."/>
            <person name="Young S.K."/>
            <person name="Zeng Q."/>
            <person name="Gargeya S."/>
            <person name="Fitzgerald M."/>
            <person name="Haas B."/>
            <person name="Abouelleil A."/>
            <person name="Alvarado L."/>
            <person name="Arachchi H.M."/>
            <person name="Berlin A."/>
            <person name="Brown A."/>
            <person name="Chapman S.B."/>
            <person name="Chen Z."/>
            <person name="Dunbar C."/>
            <person name="Freedman E."/>
            <person name="Gearin G."/>
            <person name="Gellesch M."/>
            <person name="Goldberg J."/>
            <person name="Griggs A."/>
            <person name="Gujja S."/>
            <person name="Heiman D."/>
            <person name="Howarth C."/>
            <person name="Larson L."/>
            <person name="Lui A."/>
            <person name="MacDonald P.J.P."/>
            <person name="Mehta T."/>
            <person name="Montmayeur A."/>
            <person name="Murphy C."/>
            <person name="Neiman D."/>
            <person name="Pearson M."/>
            <person name="Priest M."/>
            <person name="Roberts A."/>
            <person name="Saif S."/>
            <person name="Shea T."/>
            <person name="Shenoy N."/>
            <person name="Sisk P."/>
            <person name="Stolte C."/>
            <person name="Sykes S."/>
            <person name="Yandava C."/>
            <person name="Wortman J."/>
            <person name="Nusbaum C."/>
            <person name="Birren B."/>
        </authorList>
    </citation>
    <scope>NUCLEOTIDE SEQUENCE [LARGE SCALE GENOMIC DNA]</scope>
    <source>
        <strain evidence="1 2">DSM 22836</strain>
    </source>
</reference>
<dbReference type="RefSeq" id="WP_006844683.1">
    <property type="nucleotide sequence ID" value="NZ_AQWJ01000012.1"/>
</dbReference>
<proteinExistence type="predicted"/>
<sequence length="108" mass="12175">MYFKPHKLYIHKSTPSYQDENGDWQEGTETVEYLCDCFLHDASTDIKKAYAGTGIIPTHTVNLDRRDDLGIGVTVTVKEGELVRAKSQIVDLKRLSALNYTQIILGSK</sequence>
<dbReference type="Proteomes" id="UP000006420">
    <property type="component" value="Unassembled WGS sequence"/>
</dbReference>
<dbReference type="GeneID" id="78083911"/>
<dbReference type="AlphaFoldDB" id="F8X507"/>
<evidence type="ECO:0000313" key="2">
    <source>
        <dbReference type="Proteomes" id="UP000006420"/>
    </source>
</evidence>
<dbReference type="HOGENOM" id="CLU_2192852_0_0_10"/>
<dbReference type="STRING" id="742767.HMPREF9456_03316"/>
<comment type="caution">
    <text evidence="1">The sequence shown here is derived from an EMBL/GenBank/DDBJ whole genome shotgun (WGS) entry which is preliminary data.</text>
</comment>
<name>F8X507_9BACT</name>
<dbReference type="EMBL" id="ADLW01000021">
    <property type="protein sequence ID" value="EGK04705.1"/>
    <property type="molecule type" value="Genomic_DNA"/>
</dbReference>